<dbReference type="EMBL" id="AWXZ01000042">
    <property type="protein sequence ID" value="ESR22540.1"/>
    <property type="molecule type" value="Genomic_DNA"/>
</dbReference>
<protein>
    <submittedName>
        <fullName evidence="1">Uncharacterized protein</fullName>
    </submittedName>
</protein>
<keyword evidence="2" id="KW-1185">Reference proteome</keyword>
<dbReference type="AlphaFoldDB" id="V4RGX1"/>
<dbReference type="Proteomes" id="UP000017819">
    <property type="component" value="Unassembled WGS sequence"/>
</dbReference>
<organism evidence="1 2">
    <name type="scientific">Lutibaculum baratangense AMV1</name>
    <dbReference type="NCBI Taxonomy" id="631454"/>
    <lineage>
        <taxon>Bacteria</taxon>
        <taxon>Pseudomonadati</taxon>
        <taxon>Pseudomonadota</taxon>
        <taxon>Alphaproteobacteria</taxon>
        <taxon>Hyphomicrobiales</taxon>
        <taxon>Tepidamorphaceae</taxon>
        <taxon>Lutibaculum</taxon>
    </lineage>
</organism>
<proteinExistence type="predicted"/>
<comment type="caution">
    <text evidence="1">The sequence shown here is derived from an EMBL/GenBank/DDBJ whole genome shotgun (WGS) entry which is preliminary data.</text>
</comment>
<evidence type="ECO:0000313" key="2">
    <source>
        <dbReference type="Proteomes" id="UP000017819"/>
    </source>
</evidence>
<sequence>MPEGHKSHQLLFCTNRDPSLILVLQLLDHHCQLPGQANWQMAAQNDPI</sequence>
<reference evidence="1 2" key="1">
    <citation type="journal article" date="2014" name="Genome Announc.">
        <title>Draft Genome Sequence of Lutibaculum baratangense Strain AMV1T, Isolated from a Mud Volcano in Andamans, India.</title>
        <authorList>
            <person name="Singh A."/>
            <person name="Sreenivas A."/>
            <person name="Sathyanarayana Reddy G."/>
            <person name="Pinnaka A.K."/>
            <person name="Shivaji S."/>
        </authorList>
    </citation>
    <scope>NUCLEOTIDE SEQUENCE [LARGE SCALE GENOMIC DNA]</scope>
    <source>
        <strain evidence="1 2">AMV1</strain>
    </source>
</reference>
<accession>V4RGX1</accession>
<name>V4RGX1_9HYPH</name>
<gene>
    <name evidence="1" type="ORF">N177_4105</name>
</gene>
<dbReference type="STRING" id="631454.N177_4105"/>
<evidence type="ECO:0000313" key="1">
    <source>
        <dbReference type="EMBL" id="ESR22540.1"/>
    </source>
</evidence>